<evidence type="ECO:0000313" key="3">
    <source>
        <dbReference type="Proteomes" id="UP000078272"/>
    </source>
</evidence>
<dbReference type="RefSeq" id="WP_058634674.1">
    <property type="nucleotide sequence ID" value="NZ_LDPZ01000017.1"/>
</dbReference>
<dbReference type="NCBIfam" id="TIGR01789">
    <property type="entry name" value="lycopene_cycl"/>
    <property type="match status" value="1"/>
</dbReference>
<dbReference type="InterPro" id="IPR010108">
    <property type="entry name" value="Lycopene_cyclase_b/e"/>
</dbReference>
<dbReference type="InterPro" id="IPR008461">
    <property type="entry name" value="CrtY"/>
</dbReference>
<comment type="caution">
    <text evidence="2">The sequence shown here is derived from an EMBL/GenBank/DDBJ whole genome shotgun (WGS) entry which is preliminary data.</text>
</comment>
<dbReference type="SUPFAM" id="SSF51905">
    <property type="entry name" value="FAD/NAD(P)-binding domain"/>
    <property type="match status" value="1"/>
</dbReference>
<accession>A0A175R9N4</accession>
<dbReference type="Gene3D" id="3.50.50.60">
    <property type="entry name" value="FAD/NAD(P)-binding domain"/>
    <property type="match status" value="1"/>
</dbReference>
<dbReference type="GO" id="GO:0016117">
    <property type="term" value="P:carotenoid biosynthetic process"/>
    <property type="evidence" value="ECO:0007669"/>
    <property type="project" value="InterPro"/>
</dbReference>
<dbReference type="GO" id="GO:0016705">
    <property type="term" value="F:oxidoreductase activity, acting on paired donors, with incorporation or reduction of molecular oxygen"/>
    <property type="evidence" value="ECO:0007669"/>
    <property type="project" value="InterPro"/>
</dbReference>
<dbReference type="OrthoDB" id="5793379at2"/>
<protein>
    <submittedName>
        <fullName evidence="2">Lycopene cyclase</fullName>
    </submittedName>
</protein>
<comment type="similarity">
    <text evidence="1">Belongs to the lycopene cyclase family.</text>
</comment>
<evidence type="ECO:0000313" key="2">
    <source>
        <dbReference type="EMBL" id="KTQ96136.1"/>
    </source>
</evidence>
<dbReference type="STRING" id="401562.NS365_09065"/>
<dbReference type="InterPro" id="IPR036188">
    <property type="entry name" value="FAD/NAD-bd_sf"/>
</dbReference>
<name>A0A175R9N4_9HYPH</name>
<proteinExistence type="inferred from homology"/>
<dbReference type="EMBL" id="LDPZ01000017">
    <property type="protein sequence ID" value="KTQ96136.1"/>
    <property type="molecule type" value="Genomic_DNA"/>
</dbReference>
<dbReference type="NCBIfam" id="TIGR01790">
    <property type="entry name" value="carotene-cycl"/>
    <property type="match status" value="1"/>
</dbReference>
<organism evidence="2 3">
    <name type="scientific">Aureimonas ureilytica</name>
    <dbReference type="NCBI Taxonomy" id="401562"/>
    <lineage>
        <taxon>Bacteria</taxon>
        <taxon>Pseudomonadati</taxon>
        <taxon>Pseudomonadota</taxon>
        <taxon>Alphaproteobacteria</taxon>
        <taxon>Hyphomicrobiales</taxon>
        <taxon>Aurantimonadaceae</taxon>
        <taxon>Aureimonas</taxon>
    </lineage>
</organism>
<dbReference type="Proteomes" id="UP000078272">
    <property type="component" value="Unassembled WGS sequence"/>
</dbReference>
<reference evidence="2 3" key="1">
    <citation type="journal article" date="2016" name="Front. Microbiol.">
        <title>Genomic Resource of Rice Seed Associated Bacteria.</title>
        <authorList>
            <person name="Midha S."/>
            <person name="Bansal K."/>
            <person name="Sharma S."/>
            <person name="Kumar N."/>
            <person name="Patil P.P."/>
            <person name="Chaudhry V."/>
            <person name="Patil P.B."/>
        </authorList>
    </citation>
    <scope>NUCLEOTIDE SEQUENCE [LARGE SCALE GENOMIC DNA]</scope>
    <source>
        <strain evidence="2 3">NS226</strain>
    </source>
</reference>
<dbReference type="AlphaFoldDB" id="A0A175R9N4"/>
<dbReference type="GO" id="GO:0045436">
    <property type="term" value="F:lycopene beta cyclase activity"/>
    <property type="evidence" value="ECO:0007669"/>
    <property type="project" value="InterPro"/>
</dbReference>
<gene>
    <name evidence="2" type="ORF">NS226_08835</name>
</gene>
<evidence type="ECO:0000256" key="1">
    <source>
        <dbReference type="ARBA" id="ARBA00006599"/>
    </source>
</evidence>
<dbReference type="PATRIC" id="fig|401562.3.peg.1143"/>
<sequence length="389" mass="43363">MSAEAYDLILAGGGLANGLIAHRLLERRPELRLLVVEAAPRLGGNHTWSFHDGDLSYVEHQWIDPFVARRWPGYDVHFPRRARPVDTGYASVSSERFADILTPALGERLLTGTPIRALTAQSVTLEDGRVLQARAVIDGRGQRRSAHLTLGFQKFLGQEWETDGPHGLTQPIVMDATVPQSDGYRFVYVLPFSPTRLLIEDTYYADGAALEREVLRREIAAYATRRGWRLKTLVREEDGILPIALGGDMGRLIEEAQGVPTAGLARALFHPTTGYSLPDAVHVADLVSAAPELSAGALERILSQHARNLWSDRAYFRMLNRLLFGAGEPTERYRILEHFYRLPDPLVARFYAARLEFSDKLRIFIGKPPVSVRGALRILAAPTRLKDSA</sequence>
<dbReference type="Pfam" id="PF05834">
    <property type="entry name" value="Lycopene_cycl"/>
    <property type="match status" value="1"/>
</dbReference>